<dbReference type="Gene3D" id="3.40.50.1000">
    <property type="entry name" value="HAD superfamily/HAD-like"/>
    <property type="match status" value="1"/>
</dbReference>
<evidence type="ECO:0000313" key="2">
    <source>
        <dbReference type="EMBL" id="QKH35772.1"/>
    </source>
</evidence>
<protein>
    <submittedName>
        <fullName evidence="2">HAD-IA family hydrolase</fullName>
    </submittedName>
</protein>
<proteinExistence type="predicted"/>
<dbReference type="EMBL" id="CP053985">
    <property type="protein sequence ID" value="QKH35772.1"/>
    <property type="molecule type" value="Genomic_DNA"/>
</dbReference>
<dbReference type="InterPro" id="IPR006439">
    <property type="entry name" value="HAD-SF_hydro_IA"/>
</dbReference>
<sequence>MTLRLSDFDAVTFDVYGTLIDWEPSIAKFLTRWARENRIEADAEALIMAFDGARAAIQKERPAHLYPDVLTKCFERICAQFKVAVDPDLRRQFAAAPHTWPAFADSHAGLVRLQASAKVGAFSNIDQASLNTSCDNLDFRFDLVVTAQRVGAYKPDWPHFDTGIGELMRMGIPRERILHVGQSLRADITPANRLGVRCAWVNRPGRLLGLSGEGAAEAKPDLTVSSLAELVAALTGADQPATTLV</sequence>
<dbReference type="Proteomes" id="UP000500970">
    <property type="component" value="Chromosome"/>
</dbReference>
<dbReference type="SUPFAM" id="SSF56784">
    <property type="entry name" value="HAD-like"/>
    <property type="match status" value="1"/>
</dbReference>
<dbReference type="Gene3D" id="1.10.150.750">
    <property type="match status" value="1"/>
</dbReference>
<dbReference type="AlphaFoldDB" id="A0A7D4DXC7"/>
<dbReference type="Pfam" id="PF00702">
    <property type="entry name" value="Hydrolase"/>
    <property type="match status" value="1"/>
</dbReference>
<keyword evidence="1 2" id="KW-0378">Hydrolase</keyword>
<gene>
    <name evidence="2" type="ORF">FOC84_12790</name>
</gene>
<accession>A0A7D4DXC7</accession>
<dbReference type="InterPro" id="IPR023214">
    <property type="entry name" value="HAD_sf"/>
</dbReference>
<reference evidence="2 3" key="1">
    <citation type="submission" date="2020-05" db="EMBL/GenBank/DDBJ databases">
        <title>FDA dAtabase for Regulatory Grade micrObial Sequences (FDA-ARGOS): Supporting development and validation of Infectious Disease Dx tests.</title>
        <authorList>
            <person name="Sproer C."/>
            <person name="Gronow S."/>
            <person name="Severitt S."/>
            <person name="Schroder I."/>
            <person name="Tallon L."/>
            <person name="Sadzewicz L."/>
            <person name="Zhao X."/>
            <person name="Vavikolanu K."/>
            <person name="Mehta A."/>
            <person name="Aluvathingal J."/>
            <person name="Nadendla S."/>
            <person name="Myers T."/>
            <person name="Yan Y."/>
            <person name="Sichtig H."/>
        </authorList>
    </citation>
    <scope>NUCLEOTIDE SEQUENCE [LARGE SCALE GENOMIC DNA]</scope>
    <source>
        <strain evidence="2 3">FDAARGOS_790</strain>
    </source>
</reference>
<dbReference type="RefSeq" id="WP_173144745.1">
    <property type="nucleotide sequence ID" value="NZ_CP053985.1"/>
</dbReference>
<dbReference type="InterPro" id="IPR051540">
    <property type="entry name" value="S-2-haloacid_dehalogenase"/>
</dbReference>
<dbReference type="SFLD" id="SFLDG01129">
    <property type="entry name" value="C1.5:_HAD__Beta-PGM__Phosphata"/>
    <property type="match status" value="1"/>
</dbReference>
<dbReference type="InterPro" id="IPR036412">
    <property type="entry name" value="HAD-like_sf"/>
</dbReference>
<evidence type="ECO:0000256" key="1">
    <source>
        <dbReference type="ARBA" id="ARBA00022801"/>
    </source>
</evidence>
<name>A0A7D4DXC7_9BURK</name>
<dbReference type="GO" id="GO:0016787">
    <property type="term" value="F:hydrolase activity"/>
    <property type="evidence" value="ECO:0007669"/>
    <property type="project" value="UniProtKB-KW"/>
</dbReference>
<evidence type="ECO:0000313" key="3">
    <source>
        <dbReference type="Proteomes" id="UP000500970"/>
    </source>
</evidence>
<keyword evidence="3" id="KW-1185">Reference proteome</keyword>
<dbReference type="PANTHER" id="PTHR43316:SF9">
    <property type="entry name" value="ACID DEHALOGENASE, PUTATIVE (AFU_ORTHOLOGUE AFUA_6G14460)-RELATED"/>
    <property type="match status" value="1"/>
</dbReference>
<dbReference type="NCBIfam" id="TIGR01493">
    <property type="entry name" value="HAD-SF-IA-v2"/>
    <property type="match status" value="1"/>
</dbReference>
<dbReference type="KEGG" id="apes:FOC84_12790"/>
<dbReference type="SFLD" id="SFLDS00003">
    <property type="entry name" value="Haloacid_Dehalogenase"/>
    <property type="match status" value="1"/>
</dbReference>
<dbReference type="PANTHER" id="PTHR43316">
    <property type="entry name" value="HYDROLASE, HALOACID DELAHOGENASE-RELATED"/>
    <property type="match status" value="1"/>
</dbReference>
<organism evidence="2 3">
    <name type="scientific">Achromobacter pestifer</name>
    <dbReference type="NCBI Taxonomy" id="1353889"/>
    <lineage>
        <taxon>Bacteria</taxon>
        <taxon>Pseudomonadati</taxon>
        <taxon>Pseudomonadota</taxon>
        <taxon>Betaproteobacteria</taxon>
        <taxon>Burkholderiales</taxon>
        <taxon>Alcaligenaceae</taxon>
        <taxon>Achromobacter</taxon>
    </lineage>
</organism>